<dbReference type="PROSITE" id="PS51900">
    <property type="entry name" value="CB"/>
    <property type="match status" value="1"/>
</dbReference>
<proteinExistence type="predicted"/>
<gene>
    <name evidence="4" type="ORF">CYJ32_02220</name>
</gene>
<dbReference type="Proteomes" id="UP000242263">
    <property type="component" value="Unassembled WGS sequence"/>
</dbReference>
<sequence>MQDFPQYSLKRSKNYTQIILFYPFLITIRKGPTMKTKNKKTRRENGQGTIWQTQNGKWHHRRLLGINPQTGKNRYITGHGQTRAAARIDLEHKIHNFETQGALPLTGTPTFSEYCDRWLTLIQKQVKPRVYETYKGEINTIVSQLGGLRLDKVEATHIEYTLDQLSIGRSSKTIHNYYIRIRQILTSAVQHKLITHNPAHQVTPPRYEMEDTLILEQGQPAQAIKAINHVTTPNSA</sequence>
<evidence type="ECO:0000313" key="4">
    <source>
        <dbReference type="EMBL" id="PKZ16261.1"/>
    </source>
</evidence>
<evidence type="ECO:0000256" key="1">
    <source>
        <dbReference type="ARBA" id="ARBA00023125"/>
    </source>
</evidence>
<dbReference type="GO" id="GO:0015074">
    <property type="term" value="P:DNA integration"/>
    <property type="evidence" value="ECO:0007669"/>
    <property type="project" value="InterPro"/>
</dbReference>
<dbReference type="EMBL" id="PKGU01000001">
    <property type="protein sequence ID" value="PKZ16261.1"/>
    <property type="molecule type" value="Genomic_DNA"/>
</dbReference>
<feature type="domain" description="Core-binding (CB)" evidence="3">
    <location>
        <begin position="109"/>
        <end position="189"/>
    </location>
</feature>
<dbReference type="Pfam" id="PF14659">
    <property type="entry name" value="Phage_int_SAM_3"/>
    <property type="match status" value="1"/>
</dbReference>
<evidence type="ECO:0000256" key="2">
    <source>
        <dbReference type="PROSITE-ProRule" id="PRU01248"/>
    </source>
</evidence>
<evidence type="ECO:0000313" key="5">
    <source>
        <dbReference type="Proteomes" id="UP000242263"/>
    </source>
</evidence>
<name>A0A2I1M803_9BIFI</name>
<dbReference type="InterPro" id="IPR044068">
    <property type="entry name" value="CB"/>
</dbReference>
<keyword evidence="1 2" id="KW-0238">DNA-binding</keyword>
<dbReference type="Gene3D" id="1.10.150.130">
    <property type="match status" value="1"/>
</dbReference>
<dbReference type="GO" id="GO:0003677">
    <property type="term" value="F:DNA binding"/>
    <property type="evidence" value="ECO:0007669"/>
    <property type="project" value="UniProtKB-UniRule"/>
</dbReference>
<accession>A0A2I1M803</accession>
<dbReference type="InterPro" id="IPR010998">
    <property type="entry name" value="Integrase_recombinase_N"/>
</dbReference>
<evidence type="ECO:0000259" key="3">
    <source>
        <dbReference type="PROSITE" id="PS51900"/>
    </source>
</evidence>
<comment type="caution">
    <text evidence="4">The sequence shown here is derived from an EMBL/GenBank/DDBJ whole genome shotgun (WGS) entry which is preliminary data.</text>
</comment>
<dbReference type="SUPFAM" id="SSF56349">
    <property type="entry name" value="DNA breaking-rejoining enzymes"/>
    <property type="match status" value="1"/>
</dbReference>
<organism evidence="4 5">
    <name type="scientific">Alloscardovia omnicolens</name>
    <dbReference type="NCBI Taxonomy" id="419015"/>
    <lineage>
        <taxon>Bacteria</taxon>
        <taxon>Bacillati</taxon>
        <taxon>Actinomycetota</taxon>
        <taxon>Actinomycetes</taxon>
        <taxon>Bifidobacteriales</taxon>
        <taxon>Bifidobacteriaceae</taxon>
        <taxon>Alloscardovia</taxon>
    </lineage>
</organism>
<reference evidence="4 5" key="1">
    <citation type="submission" date="2017-12" db="EMBL/GenBank/DDBJ databases">
        <title>Phylogenetic diversity of female urinary microbiome.</title>
        <authorList>
            <person name="Thomas-White K."/>
            <person name="Wolfe A.J."/>
        </authorList>
    </citation>
    <scope>NUCLEOTIDE SEQUENCE [LARGE SCALE GENOMIC DNA]</scope>
    <source>
        <strain evidence="4 5">UMB0064</strain>
    </source>
</reference>
<protein>
    <recommendedName>
        <fullName evidence="3">Core-binding (CB) domain-containing protein</fullName>
    </recommendedName>
</protein>
<dbReference type="AlphaFoldDB" id="A0A2I1M803"/>
<dbReference type="InterPro" id="IPR004107">
    <property type="entry name" value="Integrase_SAM-like_N"/>
</dbReference>
<dbReference type="InterPro" id="IPR011010">
    <property type="entry name" value="DNA_brk_join_enz"/>
</dbReference>